<accession>A0A9P0XEJ0</accession>
<evidence type="ECO:0008006" key="4">
    <source>
        <dbReference type="Google" id="ProtNLM"/>
    </source>
</evidence>
<comment type="caution">
    <text evidence="2">The sequence shown here is derived from an EMBL/GenBank/DDBJ whole genome shotgun (WGS) entry which is preliminary data.</text>
</comment>
<name>A0A9P0XEJ0_PIEBR</name>
<evidence type="ECO:0000313" key="2">
    <source>
        <dbReference type="EMBL" id="CAH4031843.1"/>
    </source>
</evidence>
<dbReference type="AlphaFoldDB" id="A0A9P0XEJ0"/>
<keyword evidence="1" id="KW-0732">Signal</keyword>
<protein>
    <recommendedName>
        <fullName evidence="4">Major allergen protein</fullName>
    </recommendedName>
</protein>
<evidence type="ECO:0000256" key="1">
    <source>
        <dbReference type="SAM" id="SignalP"/>
    </source>
</evidence>
<gene>
    <name evidence="2" type="ORF">PIBRA_LOCUS8305</name>
</gene>
<feature type="chain" id="PRO_5040168590" description="Major allergen protein" evidence="1">
    <location>
        <begin position="17"/>
        <end position="631"/>
    </location>
</feature>
<reference evidence="2" key="1">
    <citation type="submission" date="2022-05" db="EMBL/GenBank/DDBJ databases">
        <authorList>
            <person name="Okamura Y."/>
        </authorList>
    </citation>
    <scope>NUCLEOTIDE SEQUENCE</scope>
</reference>
<evidence type="ECO:0000313" key="3">
    <source>
        <dbReference type="Proteomes" id="UP001152562"/>
    </source>
</evidence>
<dbReference type="Pfam" id="PF06757">
    <property type="entry name" value="Ins_allergen_rp"/>
    <property type="match status" value="3"/>
</dbReference>
<dbReference type="PANTHER" id="PTHR21163:SF1">
    <property type="entry name" value="PROTEIN G12"/>
    <property type="match status" value="1"/>
</dbReference>
<feature type="signal peptide" evidence="1">
    <location>
        <begin position="1"/>
        <end position="16"/>
    </location>
</feature>
<dbReference type="PANTHER" id="PTHR21163">
    <property type="entry name" value="PROTEIN G12"/>
    <property type="match status" value="1"/>
</dbReference>
<sequence>MKTTIVLLTLVCLGCAAPKEKKNFQDYFEEFLAISEALEGAHLGRQTGNYMGFDTFRAGLNAIDAPIKYQQLAKDLESVPEYKALTDFLKNLTIDVNYYVKRYEDYVSRVNSFNPDSSKSGQHSRQRRHPITGSTLDTSIVDTVSMLPRRQLRQLFHEKMAHDEFFRSVIEAIKSDRFKQLYNALWANRTFRGVANALEDNALSLKYLFEELLPAFFGQNTPLYVSFQMQFDEFLDIIIALEGDHFVRQVVLAYSVFPEFLEALNYVNNISLINLYQQVVSQADIRPVDGYLRRNDLFIAYYIDRFQLLVKYFVEDLLADQIKEVQSHDKHTRQRRHPITGRTLYTCIVDTVSLMPRKQLRQLYDYKYATDKVFKSTIEALKSEEWQQFYKKLWEDKKFNEIVSTLAEHDLDVKYLFEELGPALFGQNTPIYFSFQNQFDEFLDIIVQSEGDNFVSLVESYMNFPEFRNSLEFLDKVDLLDYYKTFAQSVPAFITVDRYLKGKDIFVAYYMDRLKLVSGFINSNVTFDGFGEAAYTNTRVVPVSGTTMRSFMEDVAKLFPKTKLDALYQEKLAENKEFLTAIEGLRANEWNELYETLWRDETFKELADQFSENDFDLRYVIEKFVPTLWGQ</sequence>
<organism evidence="2 3">
    <name type="scientific">Pieris brassicae</name>
    <name type="common">White butterfly</name>
    <name type="synonym">Large white butterfly</name>
    <dbReference type="NCBI Taxonomy" id="7116"/>
    <lineage>
        <taxon>Eukaryota</taxon>
        <taxon>Metazoa</taxon>
        <taxon>Ecdysozoa</taxon>
        <taxon>Arthropoda</taxon>
        <taxon>Hexapoda</taxon>
        <taxon>Insecta</taxon>
        <taxon>Pterygota</taxon>
        <taxon>Neoptera</taxon>
        <taxon>Endopterygota</taxon>
        <taxon>Lepidoptera</taxon>
        <taxon>Glossata</taxon>
        <taxon>Ditrysia</taxon>
        <taxon>Papilionoidea</taxon>
        <taxon>Pieridae</taxon>
        <taxon>Pierinae</taxon>
        <taxon>Pieris</taxon>
    </lineage>
</organism>
<proteinExistence type="predicted"/>
<dbReference type="Proteomes" id="UP001152562">
    <property type="component" value="Unassembled WGS sequence"/>
</dbReference>
<dbReference type="InterPro" id="IPR010629">
    <property type="entry name" value="Ins_allergen"/>
</dbReference>
<keyword evidence="3" id="KW-1185">Reference proteome</keyword>
<dbReference type="EMBL" id="CALOZG010000020">
    <property type="protein sequence ID" value="CAH4031843.1"/>
    <property type="molecule type" value="Genomic_DNA"/>
</dbReference>